<dbReference type="EMBL" id="QNUK01000086">
    <property type="protein sequence ID" value="KAF5902681.1"/>
    <property type="molecule type" value="Genomic_DNA"/>
</dbReference>
<feature type="non-terminal residue" evidence="1">
    <location>
        <position position="122"/>
    </location>
</feature>
<dbReference type="Proteomes" id="UP000727407">
    <property type="component" value="Unassembled WGS sequence"/>
</dbReference>
<reference evidence="1" key="1">
    <citation type="submission" date="2020-07" db="EMBL/GenBank/DDBJ databases">
        <title>Clarias magur genome sequencing, assembly and annotation.</title>
        <authorList>
            <person name="Kushwaha B."/>
            <person name="Kumar R."/>
            <person name="Das P."/>
            <person name="Joshi C.G."/>
            <person name="Kumar D."/>
            <person name="Nagpure N.S."/>
            <person name="Pandey M."/>
            <person name="Agarwal S."/>
            <person name="Srivastava S."/>
            <person name="Singh M."/>
            <person name="Sahoo L."/>
            <person name="Jayasankar P."/>
            <person name="Meher P.K."/>
            <person name="Koringa P.G."/>
            <person name="Iquebal M.A."/>
            <person name="Das S.P."/>
            <person name="Bit A."/>
            <person name="Patnaik S."/>
            <person name="Patel N."/>
            <person name="Shah T.M."/>
            <person name="Hinsu A."/>
            <person name="Jena J.K."/>
        </authorList>
    </citation>
    <scope>NUCLEOTIDE SEQUENCE</scope>
    <source>
        <strain evidence="1">CIFAMagur01</strain>
        <tissue evidence="1">Testis</tissue>
    </source>
</reference>
<dbReference type="AlphaFoldDB" id="A0A8J4TR79"/>
<comment type="caution">
    <text evidence="1">The sequence shown here is derived from an EMBL/GenBank/DDBJ whole genome shotgun (WGS) entry which is preliminary data.</text>
</comment>
<sequence length="122" mass="13643">MWPDTHHCNPLRGQFLHMFSHFGISNDSQSTYLSLLAQTQVGSSRLPFPLPHYIIVSKATITVLTHKPLRQSDYLGIMPMISSTQVLSQVFAEGSKAQSKTLCSDMPRNLAAIFVRMAKLPQ</sequence>
<organism evidence="1 2">
    <name type="scientific">Clarias magur</name>
    <name type="common">Asian catfish</name>
    <name type="synonym">Macropteronotus magur</name>
    <dbReference type="NCBI Taxonomy" id="1594786"/>
    <lineage>
        <taxon>Eukaryota</taxon>
        <taxon>Metazoa</taxon>
        <taxon>Chordata</taxon>
        <taxon>Craniata</taxon>
        <taxon>Vertebrata</taxon>
        <taxon>Euteleostomi</taxon>
        <taxon>Actinopterygii</taxon>
        <taxon>Neopterygii</taxon>
        <taxon>Teleostei</taxon>
        <taxon>Ostariophysi</taxon>
        <taxon>Siluriformes</taxon>
        <taxon>Clariidae</taxon>
        <taxon>Clarias</taxon>
    </lineage>
</organism>
<evidence type="ECO:0000313" key="2">
    <source>
        <dbReference type="Proteomes" id="UP000727407"/>
    </source>
</evidence>
<keyword evidence="2" id="KW-1185">Reference proteome</keyword>
<keyword evidence="1" id="KW-0966">Cell projection</keyword>
<protein>
    <submittedName>
        <fullName evidence="1">Flagellar biosynthetic protein FliP</fullName>
    </submittedName>
</protein>
<evidence type="ECO:0000313" key="1">
    <source>
        <dbReference type="EMBL" id="KAF5902681.1"/>
    </source>
</evidence>
<keyword evidence="1" id="KW-0969">Cilium</keyword>
<keyword evidence="1" id="KW-0282">Flagellum</keyword>
<proteinExistence type="predicted"/>
<name>A0A8J4TR79_CLAMG</name>
<accession>A0A8J4TR79</accession>
<gene>
    <name evidence="1" type="primary">fliP</name>
    <name evidence="1" type="ORF">DAT39_007629</name>
</gene>